<evidence type="ECO:0000313" key="2">
    <source>
        <dbReference type="EMBL" id="AGK57315.1"/>
    </source>
</evidence>
<sequence>MRIHRTSFWRLLPIAVLALTGMHGVAMAETCSGFKWPVDTEIGLIAAHEAEAVTTGGTIASIPTKAIELRLEPSPTVKFPITPGIKKQAIPQNSFSGWLTIAGVQKPGLYQITLPNHAWIDVVQNDELVQSTAFSGDPNCKTVRKSVRFELGVGSATVQIGGASENSIKLTIREADGK</sequence>
<proteinExistence type="predicted"/>
<evidence type="ECO:0000313" key="3">
    <source>
        <dbReference type="Proteomes" id="UP000005952"/>
    </source>
</evidence>
<feature type="signal peptide" evidence="1">
    <location>
        <begin position="1"/>
        <end position="28"/>
    </location>
</feature>
<feature type="chain" id="PRO_5004105953" evidence="1">
    <location>
        <begin position="29"/>
        <end position="178"/>
    </location>
</feature>
<dbReference type="RefSeq" id="WP_015597352.1">
    <property type="nucleotide sequence ID" value="NC_021172.1"/>
</dbReference>
<dbReference type="OrthoDB" id="7376020at2"/>
<name>N0BB16_9HYPH</name>
<dbReference type="eggNOG" id="ENOG503306E">
    <property type="taxonomic scope" value="Bacteria"/>
</dbReference>
<dbReference type="HOGENOM" id="CLU_114847_0_0_5"/>
<keyword evidence="1" id="KW-0732">Signal</keyword>
<dbReference type="KEGG" id="hdt:HYPDE_28178"/>
<reference evidence="2 3" key="1">
    <citation type="journal article" date="2013" name="Genome Announc.">
        <title>Genome sequences for three denitrifying bacterial strains isolated from a uranium- and nitrate-contaminated subsurface environment.</title>
        <authorList>
            <person name="Venkatramanan R."/>
            <person name="Prakash O."/>
            <person name="Woyke T."/>
            <person name="Chain P."/>
            <person name="Goodwin L.A."/>
            <person name="Watson D."/>
            <person name="Brooks S."/>
            <person name="Kostka J.E."/>
            <person name="Green S.J."/>
        </authorList>
    </citation>
    <scope>NUCLEOTIDE SEQUENCE [LARGE SCALE GENOMIC DNA]</scope>
    <source>
        <strain evidence="2 3">1NES1</strain>
    </source>
</reference>
<dbReference type="STRING" id="670307.HYPDE_28178"/>
<dbReference type="EMBL" id="CP005587">
    <property type="protein sequence ID" value="AGK57315.1"/>
    <property type="molecule type" value="Genomic_DNA"/>
</dbReference>
<dbReference type="Proteomes" id="UP000005952">
    <property type="component" value="Chromosome"/>
</dbReference>
<protein>
    <submittedName>
        <fullName evidence="2">Uncharacterized protein</fullName>
    </submittedName>
</protein>
<organism evidence="2 3">
    <name type="scientific">Hyphomicrobium denitrificans 1NES1</name>
    <dbReference type="NCBI Taxonomy" id="670307"/>
    <lineage>
        <taxon>Bacteria</taxon>
        <taxon>Pseudomonadati</taxon>
        <taxon>Pseudomonadota</taxon>
        <taxon>Alphaproteobacteria</taxon>
        <taxon>Hyphomicrobiales</taxon>
        <taxon>Hyphomicrobiaceae</taxon>
        <taxon>Hyphomicrobium</taxon>
    </lineage>
</organism>
<keyword evidence="3" id="KW-1185">Reference proteome</keyword>
<dbReference type="AlphaFoldDB" id="N0BB16"/>
<gene>
    <name evidence="2" type="ORF">HYPDE_28178</name>
</gene>
<evidence type="ECO:0000256" key="1">
    <source>
        <dbReference type="SAM" id="SignalP"/>
    </source>
</evidence>
<accession>N0BB16</accession>